<evidence type="ECO:0000256" key="1">
    <source>
        <dbReference type="SAM" id="MobiDB-lite"/>
    </source>
</evidence>
<dbReference type="GO" id="GO:0030198">
    <property type="term" value="P:extracellular matrix organization"/>
    <property type="evidence" value="ECO:0007669"/>
    <property type="project" value="TreeGrafter"/>
</dbReference>
<evidence type="ECO:0000313" key="2">
    <source>
        <dbReference type="EMBL" id="QHT03851.1"/>
    </source>
</evidence>
<sequence length="330" mass="34081">MLGRGNDPFLTSGGNSKSVFQHIVTPKFYNNENGESVLKVDLVNVDNIYASGTFYSPDGVLGKGFTGDTGPQGIQGIQGVTGSTGPQGIHGSTGPQGIQGVQGVTGPSGSQGIQGPTGYTGPQGPQGDQGERGIQGVIGPQGVQGVQGIQGVTGPIGPQGVQGVQGVQGIQGVTGPIGPQGNTGSAGKGSLALGHVILNVNSCIPQEFSKSDKVSDLFKNNNLALNEGWIVMGNLTFTYSNLTTQPSIVTVNLKLGESSNNVDQTYDFYLSNPSESKIIPILLYYDGSSGTNPDLHWTLKNTSSSIVSMSGFTLKVNLVAFNCTNINNYN</sequence>
<reference evidence="2" key="1">
    <citation type="journal article" date="2020" name="Nature">
        <title>Giant virus diversity and host interactions through global metagenomics.</title>
        <authorList>
            <person name="Schulz F."/>
            <person name="Roux S."/>
            <person name="Paez-Espino D."/>
            <person name="Jungbluth S."/>
            <person name="Walsh D.A."/>
            <person name="Denef V.J."/>
            <person name="McMahon K.D."/>
            <person name="Konstantinidis K.T."/>
            <person name="Eloe-Fadrosh E.A."/>
            <person name="Kyrpides N.C."/>
            <person name="Woyke T."/>
        </authorList>
    </citation>
    <scope>NUCLEOTIDE SEQUENCE</scope>
    <source>
        <strain evidence="2">GVMAG-M-3300021120-1</strain>
    </source>
</reference>
<proteinExistence type="predicted"/>
<protein>
    <recommendedName>
        <fullName evidence="3">Collagen-like protein</fullName>
    </recommendedName>
</protein>
<dbReference type="GO" id="GO:0030020">
    <property type="term" value="F:extracellular matrix structural constituent conferring tensile strength"/>
    <property type="evidence" value="ECO:0007669"/>
    <property type="project" value="TreeGrafter"/>
</dbReference>
<dbReference type="PANTHER" id="PTHR24023">
    <property type="entry name" value="COLLAGEN ALPHA"/>
    <property type="match status" value="1"/>
</dbReference>
<dbReference type="Pfam" id="PF01391">
    <property type="entry name" value="Collagen"/>
    <property type="match status" value="1"/>
</dbReference>
<dbReference type="InterPro" id="IPR008160">
    <property type="entry name" value="Collagen"/>
</dbReference>
<dbReference type="PANTHER" id="PTHR24023:SF1095">
    <property type="entry name" value="EGF-LIKE DOMAIN-CONTAINING PROTEIN"/>
    <property type="match status" value="1"/>
</dbReference>
<dbReference type="GO" id="GO:0005615">
    <property type="term" value="C:extracellular space"/>
    <property type="evidence" value="ECO:0007669"/>
    <property type="project" value="TreeGrafter"/>
</dbReference>
<dbReference type="GO" id="GO:0031012">
    <property type="term" value="C:extracellular matrix"/>
    <property type="evidence" value="ECO:0007669"/>
    <property type="project" value="TreeGrafter"/>
</dbReference>
<feature type="region of interest" description="Disordered" evidence="1">
    <location>
        <begin position="85"/>
        <end position="140"/>
    </location>
</feature>
<dbReference type="AlphaFoldDB" id="A0A6C0CHD2"/>
<dbReference type="InterPro" id="IPR050149">
    <property type="entry name" value="Collagen_superfamily"/>
</dbReference>
<accession>A0A6C0CHD2</accession>
<organism evidence="2">
    <name type="scientific">viral metagenome</name>
    <dbReference type="NCBI Taxonomy" id="1070528"/>
    <lineage>
        <taxon>unclassified sequences</taxon>
        <taxon>metagenomes</taxon>
        <taxon>organismal metagenomes</taxon>
    </lineage>
</organism>
<name>A0A6C0CHD2_9ZZZZ</name>
<evidence type="ECO:0008006" key="3">
    <source>
        <dbReference type="Google" id="ProtNLM"/>
    </source>
</evidence>
<dbReference type="EMBL" id="MN739419">
    <property type="protein sequence ID" value="QHT03851.1"/>
    <property type="molecule type" value="Genomic_DNA"/>
</dbReference>
<feature type="compositionally biased region" description="Low complexity" evidence="1">
    <location>
        <begin position="111"/>
        <end position="140"/>
    </location>
</feature>